<evidence type="ECO:0000256" key="5">
    <source>
        <dbReference type="ARBA" id="ARBA00023180"/>
    </source>
</evidence>
<dbReference type="GO" id="GO:0005507">
    <property type="term" value="F:copper ion binding"/>
    <property type="evidence" value="ECO:0007669"/>
    <property type="project" value="InterPro"/>
</dbReference>
<name>A0A1Y2E709_9BASI</name>
<feature type="region of interest" description="Disordered" evidence="6">
    <location>
        <begin position="45"/>
        <end position="64"/>
    </location>
</feature>
<evidence type="ECO:0000313" key="11">
    <source>
        <dbReference type="Proteomes" id="UP000193467"/>
    </source>
</evidence>
<dbReference type="Pfam" id="PF07732">
    <property type="entry name" value="Cu-oxidase_3"/>
    <property type="match status" value="1"/>
</dbReference>
<keyword evidence="11" id="KW-1185">Reference proteome</keyword>
<evidence type="ECO:0000259" key="8">
    <source>
        <dbReference type="Pfam" id="PF07731"/>
    </source>
</evidence>
<dbReference type="OrthoDB" id="2121828at2759"/>
<evidence type="ECO:0000256" key="2">
    <source>
        <dbReference type="ARBA" id="ARBA00022723"/>
    </source>
</evidence>
<dbReference type="GO" id="GO:0016491">
    <property type="term" value="F:oxidoreductase activity"/>
    <property type="evidence" value="ECO:0007669"/>
    <property type="project" value="UniProtKB-KW"/>
</dbReference>
<feature type="domain" description="Plastocyanin-like" evidence="9">
    <location>
        <begin position="102"/>
        <end position="210"/>
    </location>
</feature>
<keyword evidence="2" id="KW-0479">Metal-binding</keyword>
<evidence type="ECO:0000256" key="4">
    <source>
        <dbReference type="ARBA" id="ARBA00023008"/>
    </source>
</evidence>
<dbReference type="PROSITE" id="PS00080">
    <property type="entry name" value="MULTICOPPER_OXIDASE2"/>
    <property type="match status" value="1"/>
</dbReference>
<evidence type="ECO:0000313" key="10">
    <source>
        <dbReference type="EMBL" id="ORY66655.1"/>
    </source>
</evidence>
<comment type="caution">
    <text evidence="10">The sequence shown here is derived from an EMBL/GenBank/DDBJ whole genome shotgun (WGS) entry which is preliminary data.</text>
</comment>
<gene>
    <name evidence="10" type="ORF">BCR35DRAFT_308529</name>
</gene>
<feature type="compositionally biased region" description="Low complexity" evidence="6">
    <location>
        <begin position="49"/>
        <end position="61"/>
    </location>
</feature>
<feature type="domain" description="Plastocyanin-like" evidence="7">
    <location>
        <begin position="219"/>
        <end position="379"/>
    </location>
</feature>
<dbReference type="AlphaFoldDB" id="A0A1Y2E709"/>
<dbReference type="Pfam" id="PF07731">
    <property type="entry name" value="Cu-oxidase_2"/>
    <property type="match status" value="1"/>
</dbReference>
<evidence type="ECO:0000256" key="1">
    <source>
        <dbReference type="ARBA" id="ARBA00010609"/>
    </source>
</evidence>
<dbReference type="InParanoid" id="A0A1Y2E709"/>
<dbReference type="Proteomes" id="UP000193467">
    <property type="component" value="Unassembled WGS sequence"/>
</dbReference>
<dbReference type="EMBL" id="MCGR01000063">
    <property type="protein sequence ID" value="ORY66655.1"/>
    <property type="molecule type" value="Genomic_DNA"/>
</dbReference>
<dbReference type="InterPro" id="IPR008972">
    <property type="entry name" value="Cupredoxin"/>
</dbReference>
<dbReference type="PROSITE" id="PS00079">
    <property type="entry name" value="MULTICOPPER_OXIDASE1"/>
    <property type="match status" value="1"/>
</dbReference>
<keyword evidence="5" id="KW-0325">Glycoprotein</keyword>
<dbReference type="Pfam" id="PF00394">
    <property type="entry name" value="Cu-oxidase"/>
    <property type="match status" value="1"/>
</dbReference>
<dbReference type="InterPro" id="IPR002355">
    <property type="entry name" value="Cu_oxidase_Cu_BS"/>
</dbReference>
<evidence type="ECO:0000259" key="9">
    <source>
        <dbReference type="Pfam" id="PF07732"/>
    </source>
</evidence>
<reference evidence="10 11" key="1">
    <citation type="submission" date="2016-07" db="EMBL/GenBank/DDBJ databases">
        <title>Pervasive Adenine N6-methylation of Active Genes in Fungi.</title>
        <authorList>
            <consortium name="DOE Joint Genome Institute"/>
            <person name="Mondo S.J."/>
            <person name="Dannebaum R.O."/>
            <person name="Kuo R.C."/>
            <person name="Labutti K."/>
            <person name="Haridas S."/>
            <person name="Kuo A."/>
            <person name="Salamov A."/>
            <person name="Ahrendt S.R."/>
            <person name="Lipzen A."/>
            <person name="Sullivan W."/>
            <person name="Andreopoulos W.B."/>
            <person name="Clum A."/>
            <person name="Lindquist E."/>
            <person name="Daum C."/>
            <person name="Ramamoorthy G.K."/>
            <person name="Gryganskyi A."/>
            <person name="Culley D."/>
            <person name="Magnuson J.K."/>
            <person name="James T.Y."/>
            <person name="O'Malley M.A."/>
            <person name="Stajich J.E."/>
            <person name="Spatafora J.W."/>
            <person name="Visel A."/>
            <person name="Grigoriev I.V."/>
        </authorList>
    </citation>
    <scope>NUCLEOTIDE SEQUENCE [LARGE SCALE GENOMIC DNA]</scope>
    <source>
        <strain evidence="10 11">62-1032</strain>
    </source>
</reference>
<dbReference type="Gene3D" id="2.60.40.420">
    <property type="entry name" value="Cupredoxins - blue copper proteins"/>
    <property type="match status" value="3"/>
</dbReference>
<dbReference type="InterPro" id="IPR011706">
    <property type="entry name" value="Cu-oxidase_C"/>
</dbReference>
<dbReference type="FunFam" id="2.60.40.420:FF:000045">
    <property type="entry name" value="Laccase 2"/>
    <property type="match status" value="1"/>
</dbReference>
<protein>
    <submittedName>
        <fullName evidence="10">Cupredoxin</fullName>
    </submittedName>
</protein>
<dbReference type="CDD" id="cd13857">
    <property type="entry name" value="CuRO_1_Diphenol_Ox"/>
    <property type="match status" value="1"/>
</dbReference>
<organism evidence="10 11">
    <name type="scientific">Leucosporidium creatinivorum</name>
    <dbReference type="NCBI Taxonomy" id="106004"/>
    <lineage>
        <taxon>Eukaryota</taxon>
        <taxon>Fungi</taxon>
        <taxon>Dikarya</taxon>
        <taxon>Basidiomycota</taxon>
        <taxon>Pucciniomycotina</taxon>
        <taxon>Microbotryomycetes</taxon>
        <taxon>Leucosporidiales</taxon>
        <taxon>Leucosporidium</taxon>
    </lineage>
</organism>
<keyword evidence="3" id="KW-0560">Oxidoreductase</keyword>
<keyword evidence="4" id="KW-0186">Copper</keyword>
<dbReference type="InterPro" id="IPR045087">
    <property type="entry name" value="Cu-oxidase_fam"/>
</dbReference>
<comment type="similarity">
    <text evidence="1">Belongs to the multicopper oxidase family.</text>
</comment>
<dbReference type="PANTHER" id="PTHR11709:SF511">
    <property type="entry name" value="LACCASE"/>
    <property type="match status" value="1"/>
</dbReference>
<accession>A0A1Y2E709</accession>
<evidence type="ECO:0000256" key="6">
    <source>
        <dbReference type="SAM" id="MobiDB-lite"/>
    </source>
</evidence>
<proteinExistence type="inferred from homology"/>
<dbReference type="CDD" id="cd13910">
    <property type="entry name" value="CuRO_3_MCO_like_4"/>
    <property type="match status" value="1"/>
</dbReference>
<evidence type="ECO:0000256" key="3">
    <source>
        <dbReference type="ARBA" id="ARBA00023002"/>
    </source>
</evidence>
<dbReference type="InterPro" id="IPR011707">
    <property type="entry name" value="Cu-oxidase-like_N"/>
</dbReference>
<dbReference type="SUPFAM" id="SSF49503">
    <property type="entry name" value="Cupredoxins"/>
    <property type="match status" value="3"/>
</dbReference>
<sequence length="599" mass="64501">MTAAAPARQRSKILCLTVGVIVVLAVSLGVGLGVGLKHHHAASTEVKASNSSNSPSNTTSNLQALTPQDSSSFFLRGAAAMADEPAQDRVYTFVLEERLGAPDGVEKTMLVVNGLYPGPTIEVNEGDRVIVNVTNLMPNATAIHWHGLYQRGTPYFDGTNAITQCGIPPGESLVYNFTLDGWSGTTWYHAHYSTQYTDGVTGAFIVHGKNETVPSYDAEIVVQLSDLYHGFSTDLLRQYLSTQGMTGEGLTGVTQGNEPVPDAGTINGVGQWGNSTAYSNYTLEANKTYRLRLANTGSFAASRFSVDGHILTVIEADGVPITPYEVSGLVIDVAQRYSVLLKTNRTTGAYWMRGSVQEDSFTYDEPGFNGNQLAIIRYGVDDSAMPSAELAASDPGAGDGAPGDLDVSLLVPSDFVEAPNSTISYTLTISMQNTATNNWLSFVNSTSWSPLAGQATLFDSLTLNSTGANVYDDSQLIITIPQKEVVDIVINNYDDGDHPFHLHGMKVFVMGNGAGRYQGQALNSNNPLRRDTVLLPAYTWTVLRFVADNPGMWAFHCHLSWHMAAGLLMQWSVMPAEAALLTPPQQMLDQCSMLKGISD</sequence>
<evidence type="ECO:0000259" key="7">
    <source>
        <dbReference type="Pfam" id="PF00394"/>
    </source>
</evidence>
<dbReference type="InterPro" id="IPR001117">
    <property type="entry name" value="Cu-oxidase_2nd"/>
</dbReference>
<feature type="domain" description="Plastocyanin-like" evidence="8">
    <location>
        <begin position="467"/>
        <end position="576"/>
    </location>
</feature>
<dbReference type="STRING" id="106004.A0A1Y2E709"/>
<dbReference type="InterPro" id="IPR033138">
    <property type="entry name" value="Cu_oxidase_CS"/>
</dbReference>
<dbReference type="PANTHER" id="PTHR11709">
    <property type="entry name" value="MULTI-COPPER OXIDASE"/>
    <property type="match status" value="1"/>
</dbReference>